<gene>
    <name evidence="1" type="ORF">KP509_18G078600</name>
</gene>
<keyword evidence="2" id="KW-1185">Reference proteome</keyword>
<dbReference type="PANTHER" id="PTHR33401:SF3">
    <property type="entry name" value="LOW AFFINITY POTASSIUM TRANSPORT SYSTEM PROTEIN"/>
    <property type="match status" value="1"/>
</dbReference>
<sequence>MEGFITRDRNIDLIQAPIKETDSLTKGPTDRCKDLQRKMDSKQMVGVIENDIYAHQMKRVQWNDHCGKELVQVHEYEASEIGEFEEDDDNADAHVCTCTIQ</sequence>
<comment type="caution">
    <text evidence="1">The sequence shown here is derived from an EMBL/GenBank/DDBJ whole genome shotgun (WGS) entry which is preliminary data.</text>
</comment>
<name>A0A8T2SSR0_CERRI</name>
<dbReference type="Proteomes" id="UP000825935">
    <property type="component" value="Chromosome 18"/>
</dbReference>
<dbReference type="OrthoDB" id="773814at2759"/>
<organism evidence="1 2">
    <name type="scientific">Ceratopteris richardii</name>
    <name type="common">Triangle waterfern</name>
    <dbReference type="NCBI Taxonomy" id="49495"/>
    <lineage>
        <taxon>Eukaryota</taxon>
        <taxon>Viridiplantae</taxon>
        <taxon>Streptophyta</taxon>
        <taxon>Embryophyta</taxon>
        <taxon>Tracheophyta</taxon>
        <taxon>Polypodiopsida</taxon>
        <taxon>Polypodiidae</taxon>
        <taxon>Polypodiales</taxon>
        <taxon>Pteridineae</taxon>
        <taxon>Pteridaceae</taxon>
        <taxon>Parkerioideae</taxon>
        <taxon>Ceratopteris</taxon>
    </lineage>
</organism>
<accession>A0A8T2SSR0</accession>
<reference evidence="1" key="1">
    <citation type="submission" date="2021-08" db="EMBL/GenBank/DDBJ databases">
        <title>WGS assembly of Ceratopteris richardii.</title>
        <authorList>
            <person name="Marchant D.B."/>
            <person name="Chen G."/>
            <person name="Jenkins J."/>
            <person name="Shu S."/>
            <person name="Leebens-Mack J."/>
            <person name="Grimwood J."/>
            <person name="Schmutz J."/>
            <person name="Soltis P."/>
            <person name="Soltis D."/>
            <person name="Chen Z.-H."/>
        </authorList>
    </citation>
    <scope>NUCLEOTIDE SEQUENCE</scope>
    <source>
        <strain evidence="1">Whitten #5841</strain>
        <tissue evidence="1">Leaf</tissue>
    </source>
</reference>
<protein>
    <submittedName>
        <fullName evidence="1">Uncharacterized protein</fullName>
    </submittedName>
</protein>
<evidence type="ECO:0000313" key="1">
    <source>
        <dbReference type="EMBL" id="KAH7366446.1"/>
    </source>
</evidence>
<evidence type="ECO:0000313" key="2">
    <source>
        <dbReference type="Proteomes" id="UP000825935"/>
    </source>
</evidence>
<dbReference type="PANTHER" id="PTHR33401">
    <property type="entry name" value="LIGHT-HARVESTING COMPLEX-LIKE PROTEIN OHP2, CHLOROPLASTIC"/>
    <property type="match status" value="1"/>
</dbReference>
<dbReference type="EMBL" id="CM035423">
    <property type="protein sequence ID" value="KAH7366446.1"/>
    <property type="molecule type" value="Genomic_DNA"/>
</dbReference>
<dbReference type="AlphaFoldDB" id="A0A8T2SSR0"/>
<proteinExistence type="predicted"/>